<evidence type="ECO:0000313" key="6">
    <source>
        <dbReference type="Proteomes" id="UP001174677"/>
    </source>
</evidence>
<evidence type="ECO:0000256" key="1">
    <source>
        <dbReference type="ARBA" id="ARBA00002668"/>
    </source>
</evidence>
<evidence type="ECO:0000256" key="3">
    <source>
        <dbReference type="ARBA" id="ARBA00022786"/>
    </source>
</evidence>
<comment type="caution">
    <text evidence="5">The sequence shown here is derived from an EMBL/GenBank/DDBJ whole genome shotgun (WGS) entry which is preliminary data.</text>
</comment>
<evidence type="ECO:0000256" key="2">
    <source>
        <dbReference type="ARBA" id="ARBA00004906"/>
    </source>
</evidence>
<protein>
    <recommendedName>
        <fullName evidence="4">At3g05675-like ankyrin-like domain-containing protein</fullName>
    </recommendedName>
</protein>
<organism evidence="5 6">
    <name type="scientific">Hevea brasiliensis</name>
    <name type="common">Para rubber tree</name>
    <name type="synonym">Siphonia brasiliensis</name>
    <dbReference type="NCBI Taxonomy" id="3981"/>
    <lineage>
        <taxon>Eukaryota</taxon>
        <taxon>Viridiplantae</taxon>
        <taxon>Streptophyta</taxon>
        <taxon>Embryophyta</taxon>
        <taxon>Tracheophyta</taxon>
        <taxon>Spermatophyta</taxon>
        <taxon>Magnoliopsida</taxon>
        <taxon>eudicotyledons</taxon>
        <taxon>Gunneridae</taxon>
        <taxon>Pentapetalae</taxon>
        <taxon>rosids</taxon>
        <taxon>fabids</taxon>
        <taxon>Malpighiales</taxon>
        <taxon>Euphorbiaceae</taxon>
        <taxon>Crotonoideae</taxon>
        <taxon>Micrandreae</taxon>
        <taxon>Hevea</taxon>
    </lineage>
</organism>
<dbReference type="Pfam" id="PF25553">
    <property type="entry name" value="BTB-POZ_ANK-like"/>
    <property type="match status" value="1"/>
</dbReference>
<evidence type="ECO:0000313" key="5">
    <source>
        <dbReference type="EMBL" id="KAJ9147956.1"/>
    </source>
</evidence>
<comment type="pathway">
    <text evidence="2">Protein modification; protein ubiquitination.</text>
</comment>
<dbReference type="InterPro" id="IPR038920">
    <property type="entry name" value="At3g05675-like"/>
</dbReference>
<accession>A0ABQ9KU92</accession>
<dbReference type="InterPro" id="IPR058039">
    <property type="entry name" value="At3g05675-like_ankyrin"/>
</dbReference>
<proteinExistence type="predicted"/>
<dbReference type="PANTHER" id="PTHR31060">
    <property type="entry name" value="OSJNBA0011J08.25 PROTEIN-RELATED"/>
    <property type="match status" value="1"/>
</dbReference>
<evidence type="ECO:0000259" key="4">
    <source>
        <dbReference type="Pfam" id="PF25553"/>
    </source>
</evidence>
<feature type="domain" description="At3g05675-like ankyrin-like" evidence="4">
    <location>
        <begin position="223"/>
        <end position="361"/>
    </location>
</feature>
<sequence>MDFTATSASTIIAITTLANGHHSPHEPSSFPSNLTRFNSALTAGLLNSMSPPPDNRSIPTVFEMMASDPEMQPRTQIPINNTNIIVRSSQNSQMSVQDQQTVIMQRITDILGNRSLENQFNDALTSDVKLTLSSKDGISVSISVHRHILVVHSRFFAVSVVIGFDAGVLSCLEHLEAVASLLSELRLEGVGAVEVLKRVSVEVINGTEESSDNDEVLLKLLHVVRLVSKMLCKNSSQNDLRNESLYSACDECLQLHHNHFLRAAAGELEDIGQIARQADNLHWILDILIDRQIAEDFLETWASQSEMSDAHSKIPAGHRYEVSRVTTRLFVGIGKGQLLASKEVRCLLLQTWLVPFYDYFGGFELWWRRAFWRQSGEQERTKPLRIMTTTIENS</sequence>
<comment type="function">
    <text evidence="1">May act as a substrate-specific adapter of an E3 ubiquitin-protein ligase complex (CUL3-RBX1-BTB) which mediates the ubiquitination and subsequent proteasomal degradation of target proteins.</text>
</comment>
<dbReference type="PANTHER" id="PTHR31060:SF3">
    <property type="entry name" value="OS04G0579700 PROTEIN"/>
    <property type="match status" value="1"/>
</dbReference>
<keyword evidence="6" id="KW-1185">Reference proteome</keyword>
<reference evidence="5" key="1">
    <citation type="journal article" date="2023" name="Plant Biotechnol. J.">
        <title>Chromosome-level wild Hevea brasiliensis genome provides new tools for genomic-assisted breeding and valuable loci to elevate rubber yield.</title>
        <authorList>
            <person name="Cheng H."/>
            <person name="Song X."/>
            <person name="Hu Y."/>
            <person name="Wu T."/>
            <person name="Yang Q."/>
            <person name="An Z."/>
            <person name="Feng S."/>
            <person name="Deng Z."/>
            <person name="Wu W."/>
            <person name="Zeng X."/>
            <person name="Tu M."/>
            <person name="Wang X."/>
            <person name="Huang H."/>
        </authorList>
    </citation>
    <scope>NUCLEOTIDE SEQUENCE</scope>
    <source>
        <strain evidence="5">MT/VB/25A 57/8</strain>
    </source>
</reference>
<dbReference type="EMBL" id="JARPOI010000016">
    <property type="protein sequence ID" value="KAJ9147956.1"/>
    <property type="molecule type" value="Genomic_DNA"/>
</dbReference>
<name>A0ABQ9KU92_HEVBR</name>
<dbReference type="Proteomes" id="UP001174677">
    <property type="component" value="Chromosome 16"/>
</dbReference>
<keyword evidence="3" id="KW-0833">Ubl conjugation pathway</keyword>
<gene>
    <name evidence="5" type="ORF">P3X46_030066</name>
</gene>